<gene>
    <name evidence="1" type="ORF">Acr_08g0015060</name>
</gene>
<name>A0A7J0F347_9ERIC</name>
<organism evidence="1 2">
    <name type="scientific">Actinidia rufa</name>
    <dbReference type="NCBI Taxonomy" id="165716"/>
    <lineage>
        <taxon>Eukaryota</taxon>
        <taxon>Viridiplantae</taxon>
        <taxon>Streptophyta</taxon>
        <taxon>Embryophyta</taxon>
        <taxon>Tracheophyta</taxon>
        <taxon>Spermatophyta</taxon>
        <taxon>Magnoliopsida</taxon>
        <taxon>eudicotyledons</taxon>
        <taxon>Gunneridae</taxon>
        <taxon>Pentapetalae</taxon>
        <taxon>asterids</taxon>
        <taxon>Ericales</taxon>
        <taxon>Actinidiaceae</taxon>
        <taxon>Actinidia</taxon>
    </lineage>
</organism>
<dbReference type="AlphaFoldDB" id="A0A7J0F347"/>
<dbReference type="InterPro" id="IPR021916">
    <property type="entry name" value="DUF3527"/>
</dbReference>
<reference evidence="1 2" key="1">
    <citation type="submission" date="2019-07" db="EMBL/GenBank/DDBJ databases">
        <title>De Novo Assembly of kiwifruit Actinidia rufa.</title>
        <authorList>
            <person name="Sugita-Konishi S."/>
            <person name="Sato K."/>
            <person name="Mori E."/>
            <person name="Abe Y."/>
            <person name="Kisaki G."/>
            <person name="Hamano K."/>
            <person name="Suezawa K."/>
            <person name="Otani M."/>
            <person name="Fukuda T."/>
            <person name="Manabe T."/>
            <person name="Gomi K."/>
            <person name="Tabuchi M."/>
            <person name="Akimitsu K."/>
            <person name="Kataoka I."/>
        </authorList>
    </citation>
    <scope>NUCLEOTIDE SEQUENCE [LARGE SCALE GENOMIC DNA]</scope>
    <source>
        <strain evidence="2">cv. Fuchu</strain>
    </source>
</reference>
<sequence>MVKVFKTGQSLRERTSSKYVWTSVILENSSWNPCSDTYTNPNLFGTSNLSDNIPPPNLELAAIVPVASMETSPSGCCLRNVDDCSTIMNILVPAGFHGGPRNRNGGPSSLIGRWSSGGGCDCGGWDMGCPITVLNMRPTTKEVSSRADIRGDKLFELFIQGSMQGSPPIMKMADIHDGLYLIHFKSTLSALQSFSIAVAIIHTRTPALQPKVYRR</sequence>
<dbReference type="PANTHER" id="PTHR31390">
    <property type="entry name" value="EXPRESSED PROTEIN"/>
    <property type="match status" value="1"/>
</dbReference>
<evidence type="ECO:0000313" key="1">
    <source>
        <dbReference type="EMBL" id="GFY93110.1"/>
    </source>
</evidence>
<dbReference type="Proteomes" id="UP000585474">
    <property type="component" value="Unassembled WGS sequence"/>
</dbReference>
<keyword evidence="2" id="KW-1185">Reference proteome</keyword>
<dbReference type="PANTHER" id="PTHR31390:SF2">
    <property type="entry name" value="EXPRESSED PROTEIN"/>
    <property type="match status" value="1"/>
</dbReference>
<proteinExistence type="predicted"/>
<dbReference type="Pfam" id="PF12043">
    <property type="entry name" value="DUF3527"/>
    <property type="match status" value="1"/>
</dbReference>
<evidence type="ECO:0000313" key="2">
    <source>
        <dbReference type="Proteomes" id="UP000585474"/>
    </source>
</evidence>
<dbReference type="EMBL" id="BJWL01000008">
    <property type="protein sequence ID" value="GFY93110.1"/>
    <property type="molecule type" value="Genomic_DNA"/>
</dbReference>
<accession>A0A7J0F347</accession>
<dbReference type="OrthoDB" id="767438at2759"/>
<protein>
    <submittedName>
        <fullName evidence="1">Uncharacterized protein</fullName>
    </submittedName>
</protein>
<comment type="caution">
    <text evidence="1">The sequence shown here is derived from an EMBL/GenBank/DDBJ whole genome shotgun (WGS) entry which is preliminary data.</text>
</comment>